<protein>
    <submittedName>
        <fullName evidence="1">Uncharacterized protein</fullName>
    </submittedName>
</protein>
<gene>
    <name evidence="1" type="ORF">FEI15_06920</name>
</gene>
<comment type="caution">
    <text evidence="1">The sequence shown here is derived from an EMBL/GenBank/DDBJ whole genome shotgun (WGS) entry which is preliminary data.</text>
</comment>
<name>A0A5R8LR86_LACZE</name>
<evidence type="ECO:0000313" key="2">
    <source>
        <dbReference type="Proteomes" id="UP000309885"/>
    </source>
</evidence>
<dbReference type="RefSeq" id="WP_138130697.1">
    <property type="nucleotide sequence ID" value="NZ_VBWO01000005.1"/>
</dbReference>
<dbReference type="Proteomes" id="UP000309885">
    <property type="component" value="Unassembled WGS sequence"/>
</dbReference>
<accession>A0A5R8LR86</accession>
<reference evidence="1 2" key="1">
    <citation type="submission" date="2019-05" db="EMBL/GenBank/DDBJ databases">
        <title>Genome-based reclassification of Lactobacillus casei as Lactobacillus casei subsp. casei. subsp.nov., description of Lactobacillus casei subsp. zeae subsp. nov., and emended description of Lactobacillus casei.</title>
        <authorList>
            <person name="Huang C.-H."/>
        </authorList>
    </citation>
    <scope>NUCLEOTIDE SEQUENCE [LARGE SCALE GENOMIC DNA]</scope>
    <source>
        <strain evidence="1 2">CRBIP24.44</strain>
    </source>
</reference>
<sequence>MKQLNHYLVFHVELYVCELAFHVERGSLTVSVSYRTNQKDAYGIFTASVFFMSSSAISDKY</sequence>
<dbReference type="AlphaFoldDB" id="A0A5R8LR86"/>
<evidence type="ECO:0000313" key="1">
    <source>
        <dbReference type="EMBL" id="TLF39678.1"/>
    </source>
</evidence>
<proteinExistence type="predicted"/>
<organism evidence="1 2">
    <name type="scientific">Lacticaseibacillus zeae</name>
    <name type="common">Lactobacillus zeae</name>
    <dbReference type="NCBI Taxonomy" id="57037"/>
    <lineage>
        <taxon>Bacteria</taxon>
        <taxon>Bacillati</taxon>
        <taxon>Bacillota</taxon>
        <taxon>Bacilli</taxon>
        <taxon>Lactobacillales</taxon>
        <taxon>Lactobacillaceae</taxon>
        <taxon>Lacticaseibacillus</taxon>
    </lineage>
</organism>
<dbReference type="EMBL" id="VBWO01000005">
    <property type="protein sequence ID" value="TLF39678.1"/>
    <property type="molecule type" value="Genomic_DNA"/>
</dbReference>